<comment type="subcellular location">
    <subcellularLocation>
        <location evidence="1 11">Nucleus</location>
    </subcellularLocation>
</comment>
<organism evidence="15 16">
    <name type="scientific">Ophiocordyceps australis</name>
    <dbReference type="NCBI Taxonomy" id="1399860"/>
    <lineage>
        <taxon>Eukaryota</taxon>
        <taxon>Fungi</taxon>
        <taxon>Dikarya</taxon>
        <taxon>Ascomycota</taxon>
        <taxon>Pezizomycotina</taxon>
        <taxon>Sordariomycetes</taxon>
        <taxon>Hypocreomycetidae</taxon>
        <taxon>Hypocreales</taxon>
        <taxon>Ophiocordycipitaceae</taxon>
        <taxon>Ophiocordyceps</taxon>
    </lineage>
</organism>
<keyword evidence="6" id="KW-0067">ATP-binding</keyword>
<evidence type="ECO:0000256" key="11">
    <source>
        <dbReference type="PIRNR" id="PIRNR005719"/>
    </source>
</evidence>
<proteinExistence type="inferred from homology"/>
<feature type="coiled-coil region" evidence="12">
    <location>
        <begin position="682"/>
        <end position="737"/>
    </location>
</feature>
<dbReference type="InterPro" id="IPR003395">
    <property type="entry name" value="RecF/RecN/SMC_N"/>
</dbReference>
<dbReference type="GO" id="GO:0007076">
    <property type="term" value="P:mitotic chromosome condensation"/>
    <property type="evidence" value="ECO:0007669"/>
    <property type="project" value="TreeGrafter"/>
</dbReference>
<evidence type="ECO:0000256" key="10">
    <source>
        <dbReference type="ARBA" id="ARBA00023306"/>
    </source>
</evidence>
<evidence type="ECO:0000256" key="5">
    <source>
        <dbReference type="ARBA" id="ARBA00022776"/>
    </source>
</evidence>
<dbReference type="SUPFAM" id="SSF75553">
    <property type="entry name" value="Smc hinge domain"/>
    <property type="match status" value="1"/>
</dbReference>
<keyword evidence="4" id="KW-0547">Nucleotide-binding</keyword>
<feature type="coiled-coil region" evidence="12">
    <location>
        <begin position="1295"/>
        <end position="1332"/>
    </location>
</feature>
<feature type="coiled-coil region" evidence="12">
    <location>
        <begin position="907"/>
        <end position="1176"/>
    </location>
</feature>
<dbReference type="EMBL" id="NJET01000063">
    <property type="protein sequence ID" value="PHH62797.1"/>
    <property type="molecule type" value="Genomic_DNA"/>
</dbReference>
<dbReference type="STRING" id="1399860.A0A2C5Y294"/>
<feature type="region of interest" description="Disordered" evidence="13">
    <location>
        <begin position="1486"/>
        <end position="1506"/>
    </location>
</feature>
<dbReference type="PANTHER" id="PTHR18937:SF172">
    <property type="entry name" value="STRUCTURAL MAINTENANCE OF CHROMOSOMES PROTEIN"/>
    <property type="match status" value="1"/>
</dbReference>
<reference evidence="15 16" key="1">
    <citation type="submission" date="2017-06" db="EMBL/GenBank/DDBJ databases">
        <title>Ant-infecting Ophiocordyceps genomes reveal a high diversity of potential behavioral manipulation genes and a possible major role for enterotoxins.</title>
        <authorList>
            <person name="De Bekker C."/>
            <person name="Evans H.C."/>
            <person name="Brachmann A."/>
            <person name="Hughes D.P."/>
        </authorList>
    </citation>
    <scope>NUCLEOTIDE SEQUENCE [LARGE SCALE GENOMIC DNA]</scope>
    <source>
        <strain evidence="15 16">Map64</strain>
    </source>
</reference>
<evidence type="ECO:0000256" key="9">
    <source>
        <dbReference type="ARBA" id="ARBA00023242"/>
    </source>
</evidence>
<feature type="region of interest" description="Disordered" evidence="13">
    <location>
        <begin position="1"/>
        <end position="190"/>
    </location>
</feature>
<comment type="similarity">
    <text evidence="2">Belongs to the SMC family. SMC4 subfamily.</text>
</comment>
<evidence type="ECO:0000256" key="2">
    <source>
        <dbReference type="ARBA" id="ARBA00006005"/>
    </source>
</evidence>
<feature type="compositionally biased region" description="Low complexity" evidence="13">
    <location>
        <begin position="18"/>
        <end position="27"/>
    </location>
</feature>
<evidence type="ECO:0000259" key="14">
    <source>
        <dbReference type="SMART" id="SM00968"/>
    </source>
</evidence>
<evidence type="ECO:0000256" key="4">
    <source>
        <dbReference type="ARBA" id="ARBA00022741"/>
    </source>
</evidence>
<feature type="compositionally biased region" description="Acidic residues" evidence="13">
    <location>
        <begin position="1214"/>
        <end position="1237"/>
    </location>
</feature>
<evidence type="ECO:0000256" key="12">
    <source>
        <dbReference type="SAM" id="Coils"/>
    </source>
</evidence>
<comment type="caution">
    <text evidence="15">The sequence shown here is derived from an EMBL/GenBank/DDBJ whole genome shotgun (WGS) entry which is preliminary data.</text>
</comment>
<dbReference type="Gene3D" id="1.20.1060.20">
    <property type="match status" value="1"/>
</dbReference>
<dbReference type="Pfam" id="PF06470">
    <property type="entry name" value="SMC_hinge"/>
    <property type="match status" value="1"/>
</dbReference>
<name>A0A2C5Y294_9HYPO</name>
<accession>A0A2C5Y294</accession>
<keyword evidence="5" id="KW-0498">Mitosis</keyword>
<feature type="region of interest" description="Disordered" evidence="13">
    <location>
        <begin position="1198"/>
        <end position="1264"/>
    </location>
</feature>
<evidence type="ECO:0000256" key="8">
    <source>
        <dbReference type="ARBA" id="ARBA00023067"/>
    </source>
</evidence>
<protein>
    <recommendedName>
        <fullName evidence="11">Structural maintenance of chromosomes protein</fullName>
    </recommendedName>
</protein>
<evidence type="ECO:0000313" key="16">
    <source>
        <dbReference type="Proteomes" id="UP000226192"/>
    </source>
</evidence>
<dbReference type="PANTHER" id="PTHR18937">
    <property type="entry name" value="STRUCTURAL MAINTENANCE OF CHROMOSOMES SMC FAMILY MEMBER"/>
    <property type="match status" value="1"/>
</dbReference>
<dbReference type="Gene3D" id="3.40.50.300">
    <property type="entry name" value="P-loop containing nucleotide triphosphate hydrolases"/>
    <property type="match status" value="2"/>
</dbReference>
<dbReference type="Gene3D" id="3.30.70.1620">
    <property type="match status" value="1"/>
</dbReference>
<gene>
    <name evidence="15" type="ORF">CDD81_6689</name>
</gene>
<dbReference type="InterPro" id="IPR027417">
    <property type="entry name" value="P-loop_NTPase"/>
</dbReference>
<dbReference type="SUPFAM" id="SSF52540">
    <property type="entry name" value="P-loop containing nucleoside triphosphate hydrolases"/>
    <property type="match status" value="1"/>
</dbReference>
<dbReference type="OrthoDB" id="5575062at2759"/>
<sequence length="1506" mass="168719">MSMLPIAAASEPADSTNAAMSTSTPSRPSRRAATRRAAIIDSDEEDGLANQTIASVAEDDDFTPEPSKQSRQRMRGGRQSTAAPSIGPRGRGRPRKTTSLAHISVLADTQDNDSQASLQAPKDASPKKRKSVAPRASIAAIPCLAPPTPKIPASPDTSRPPASPLADITTTSVNNKKQDKPRVPIEPIKPLDTAMDKPLDIMLKQRTVTASQVEEPQGPKSRIVLTHLILNNFKSYAGRREVGPFHASFSSVVGPNGSGKSNVIDSLLFVFGFRASKMRQGKISALIHNSAQHPNLDFCEVEVHFHEVIDEPDGGHQVVPSSEIVISRKAFRNNSSKYYINGKESNYTTVTSLLRDRGVDLDHKRFLILQGEVESIAQMKAKAANEHEDGLLEYLEDIIGTSKYKTPIEEAATEVEALNEICMEKSGRVQHVEKERNSLEDKKEKALAYIQDENELTMKRSALYQLFLHECHDNIAVTAEAVNQMQAQLDQELEKHEGSEQVIKSLQKQFASGSKEYETQEKQTQILVKDMAKFEQERVKFDEKRKFLEDKRNKVEKIINNAAKSSGEAEETIDECTRDLESRTEELASLEEQIKSEEAELARIGEGLKGKTQVFLDQIAAKQKTLEPWTQKITQKQSEIAVAESEMKILQEKTNARANALEQLEGKIALIEESKSGKVKELDECESKRKELIKEADRLASELKILGEQEPKWRSKLSNARQKADEARSSLASTQTRGNVLTALMRMKESGRIDGFHGRLGNLGTIDQKYDVAVSTACGALDNFVTDTVEAGQQCIEYLRKNNLGRGNFICLDKLRDRDLSPIKTPEDAPRLFDLVKAKQDRFRAAFYHSMQDTLVAQDLAQANRIAYGAKRWRVVTLDGELIDKSGTMSGGGSTVKRGLMSSKLVAETTQEAVDKLEGSRDELEAKFQEFQDYQRECEANLRDMKEQIPALETVMQKLRLEMESASRNRADVEKRIKEVGKEHQPSASDSNRMTVLDKEVAKLNTDIDQLRRETVSVEQEIKSLQDKIMEVGGEKLRAQRAKVDDIKQQIKCHNEEMSSAEVRRAKAEKQKAKLVKETAKATKERDAALEEVEKLELSITNQVERAEELKGRVQEAEEGLAAMKGALAQLKTELDEKTAELNESRGIEIEMRNKLEENQKTLAENEKRKHHWQEKLSKLVLQNVDDLTNREVRRASQLVKREKQPEERLACDQDVEMTEAPQEDTEMTDAALDESGNEAGMESDKESGQEATEPNELPKYTPDELADMSKETLKGEIAALEEKTQSVSVDLGVLAEYRRRVEEHATRSSDLESAIAQRDRAKKRCDDLRRLRLEGFMEGFSAISLRLKEMYQMITMGGNAELELVDSLDPFSEGILFSVMPPKKSWKNIGNLSGGEKTLSSLALVFALHHYKPTPLYVMDEIDAALDFRNVSIVANYIKERTKNAQFIVISLRNNMFELAARLVGVYKVNHMTKSVTIENRDFISRPPSQQRPVGPGQTTTLAIR</sequence>
<evidence type="ECO:0000313" key="15">
    <source>
        <dbReference type="EMBL" id="PHH62797.1"/>
    </source>
</evidence>
<evidence type="ECO:0000256" key="7">
    <source>
        <dbReference type="ARBA" id="ARBA00023054"/>
    </source>
</evidence>
<dbReference type="GO" id="GO:0000796">
    <property type="term" value="C:condensin complex"/>
    <property type="evidence" value="ECO:0007669"/>
    <property type="project" value="TreeGrafter"/>
</dbReference>
<dbReference type="PIRSF" id="PIRSF005719">
    <property type="entry name" value="SMC"/>
    <property type="match status" value="1"/>
</dbReference>
<dbReference type="FunFam" id="3.40.50.300:FF:000585">
    <property type="entry name" value="Structural maintenance of chromosomes 4"/>
    <property type="match status" value="1"/>
</dbReference>
<keyword evidence="16" id="KW-1185">Reference proteome</keyword>
<keyword evidence="8" id="KW-0226">DNA condensation</keyword>
<feature type="domain" description="SMC hinge" evidence="14">
    <location>
        <begin position="754"/>
        <end position="867"/>
    </location>
</feature>
<keyword evidence="9 11" id="KW-0539">Nucleus</keyword>
<evidence type="ECO:0000256" key="6">
    <source>
        <dbReference type="ARBA" id="ARBA00022840"/>
    </source>
</evidence>
<dbReference type="InterPro" id="IPR024704">
    <property type="entry name" value="SMC"/>
</dbReference>
<feature type="compositionally biased region" description="Polar residues" evidence="13">
    <location>
        <begin position="1488"/>
        <end position="1506"/>
    </location>
</feature>
<dbReference type="Gene3D" id="1.10.287.1490">
    <property type="match status" value="1"/>
</dbReference>
<dbReference type="GO" id="GO:0005634">
    <property type="term" value="C:nucleus"/>
    <property type="evidence" value="ECO:0007669"/>
    <property type="project" value="UniProtKB-SubCell"/>
</dbReference>
<keyword evidence="10" id="KW-0131">Cell cycle</keyword>
<evidence type="ECO:0000256" key="1">
    <source>
        <dbReference type="ARBA" id="ARBA00004123"/>
    </source>
</evidence>
<feature type="compositionally biased region" description="Polar residues" evidence="13">
    <location>
        <begin position="97"/>
        <end position="118"/>
    </location>
</feature>
<dbReference type="FunFam" id="3.40.50.300:FF:000481">
    <property type="entry name" value="Structural maintenance of chromosomes 4"/>
    <property type="match status" value="1"/>
</dbReference>
<dbReference type="GO" id="GO:0016887">
    <property type="term" value="F:ATP hydrolysis activity"/>
    <property type="evidence" value="ECO:0007669"/>
    <property type="project" value="InterPro"/>
</dbReference>
<feature type="coiled-coil region" evidence="12">
    <location>
        <begin position="482"/>
        <end position="607"/>
    </location>
</feature>
<dbReference type="InterPro" id="IPR010935">
    <property type="entry name" value="SMC_hinge"/>
</dbReference>
<dbReference type="SMART" id="SM00968">
    <property type="entry name" value="SMC_hinge"/>
    <property type="match status" value="1"/>
</dbReference>
<dbReference type="GO" id="GO:0005524">
    <property type="term" value="F:ATP binding"/>
    <property type="evidence" value="ECO:0007669"/>
    <property type="project" value="UniProtKB-KW"/>
</dbReference>
<feature type="compositionally biased region" description="Basic and acidic residues" evidence="13">
    <location>
        <begin position="1198"/>
        <end position="1212"/>
    </location>
</feature>
<evidence type="ECO:0000256" key="13">
    <source>
        <dbReference type="SAM" id="MobiDB-lite"/>
    </source>
</evidence>
<evidence type="ECO:0000256" key="3">
    <source>
        <dbReference type="ARBA" id="ARBA00022618"/>
    </source>
</evidence>
<dbReference type="InterPro" id="IPR036277">
    <property type="entry name" value="SMC_hinge_sf"/>
</dbReference>
<dbReference type="Proteomes" id="UP000226192">
    <property type="component" value="Unassembled WGS sequence"/>
</dbReference>
<dbReference type="Pfam" id="PF02463">
    <property type="entry name" value="SMC_N"/>
    <property type="match status" value="1"/>
</dbReference>
<keyword evidence="3" id="KW-0132">Cell division</keyword>
<dbReference type="GO" id="GO:0051301">
    <property type="term" value="P:cell division"/>
    <property type="evidence" value="ECO:0007669"/>
    <property type="project" value="UniProtKB-KW"/>
</dbReference>
<keyword evidence="7 12" id="KW-0175">Coiled coil</keyword>